<accession>A0ABD2PVX6</accession>
<proteinExistence type="predicted"/>
<dbReference type="EMBL" id="JBJKFK010002359">
    <property type="protein sequence ID" value="KAL3311223.1"/>
    <property type="molecule type" value="Genomic_DNA"/>
</dbReference>
<evidence type="ECO:0000313" key="1">
    <source>
        <dbReference type="EMBL" id="KAL3311223.1"/>
    </source>
</evidence>
<dbReference type="AlphaFoldDB" id="A0ABD2PVX6"/>
<comment type="caution">
    <text evidence="1">The sequence shown here is derived from an EMBL/GenBank/DDBJ whole genome shotgun (WGS) entry which is preliminary data.</text>
</comment>
<keyword evidence="2" id="KW-1185">Reference proteome</keyword>
<organism evidence="1 2">
    <name type="scientific">Cichlidogyrus casuarinus</name>
    <dbReference type="NCBI Taxonomy" id="1844966"/>
    <lineage>
        <taxon>Eukaryota</taxon>
        <taxon>Metazoa</taxon>
        <taxon>Spiralia</taxon>
        <taxon>Lophotrochozoa</taxon>
        <taxon>Platyhelminthes</taxon>
        <taxon>Monogenea</taxon>
        <taxon>Monopisthocotylea</taxon>
        <taxon>Dactylogyridea</taxon>
        <taxon>Ancyrocephalidae</taxon>
        <taxon>Cichlidogyrus</taxon>
    </lineage>
</organism>
<gene>
    <name evidence="1" type="ORF">Ciccas_010199</name>
</gene>
<protein>
    <submittedName>
        <fullName evidence="1">Uncharacterized protein</fullName>
    </submittedName>
</protein>
<evidence type="ECO:0000313" key="2">
    <source>
        <dbReference type="Proteomes" id="UP001626550"/>
    </source>
</evidence>
<sequence length="352" mass="40672">MKIILTSSNRLNGPSIRFLRLKADGSQFFVISSHNELVLMNSLLDDSPDNEVFLRLPNGSIRGCTYWTSSGKNYAIILLKAKKFVLKISTVTMPIESIHLIRGRDYFEDILFLKSNSGQHKILPLYSQAKNTFYSIVDVQESVPQYLPMRLNFPDKVIELDFQYEDDVTYLGVLRADGTTYHLYEFSQHEDPIAVYHLPPNTRKRVIHEQFIYLLFQNSLVLAFKTLCAAKNSKLEQFPVLREWKLRSDARDFHILTGSDGQMNTTRLETAKSEPFQVMRLFELDHLPKRVEETFNRFGLTSRLMQSDDSNNILFDNLIPVTKPVTIPIILILLDHGLLIINSWYDICSTID</sequence>
<name>A0ABD2PVX6_9PLAT</name>
<reference evidence="1 2" key="1">
    <citation type="submission" date="2024-11" db="EMBL/GenBank/DDBJ databases">
        <title>Adaptive evolution of stress response genes in parasites aligns with host niche diversity.</title>
        <authorList>
            <person name="Hahn C."/>
            <person name="Resl P."/>
        </authorList>
    </citation>
    <scope>NUCLEOTIDE SEQUENCE [LARGE SCALE GENOMIC DNA]</scope>
    <source>
        <strain evidence="1">EGGRZ-B1_66</strain>
        <tissue evidence="1">Body</tissue>
    </source>
</reference>
<dbReference type="Proteomes" id="UP001626550">
    <property type="component" value="Unassembled WGS sequence"/>
</dbReference>